<keyword evidence="8" id="KW-0129">CBS domain</keyword>
<keyword evidence="4 9" id="KW-1133">Transmembrane helix</keyword>
<evidence type="ECO:0000256" key="9">
    <source>
        <dbReference type="SAM" id="Phobius"/>
    </source>
</evidence>
<dbReference type="GO" id="GO:0005886">
    <property type="term" value="C:plasma membrane"/>
    <property type="evidence" value="ECO:0007669"/>
    <property type="project" value="TreeGrafter"/>
</dbReference>
<dbReference type="Pfam" id="PF00571">
    <property type="entry name" value="CBS"/>
    <property type="match status" value="2"/>
</dbReference>
<dbReference type="PANTHER" id="PTHR45711:SF10">
    <property type="entry name" value="CHLORIDE CHANNEL PROTEIN"/>
    <property type="match status" value="1"/>
</dbReference>
<proteinExistence type="predicted"/>
<reference evidence="11 12" key="1">
    <citation type="submission" date="2020-04" db="EMBL/GenBank/DDBJ databases">
        <authorList>
            <person name="Basu S."/>
            <person name="Maruthanayagam V."/>
            <person name="Chakraborty S."/>
            <person name="Pramanik A."/>
            <person name="Mukherjee J."/>
            <person name="Brink B."/>
        </authorList>
    </citation>
    <scope>NUCLEOTIDE SEQUENCE [LARGE SCALE GENOMIC DNA]</scope>
    <source>
        <strain evidence="11 12">AP17</strain>
    </source>
</reference>
<keyword evidence="2" id="KW-0813">Transport</keyword>
<evidence type="ECO:0000256" key="8">
    <source>
        <dbReference type="PROSITE-ProRule" id="PRU00703"/>
    </source>
</evidence>
<evidence type="ECO:0000313" key="12">
    <source>
        <dbReference type="Proteomes" id="UP000500857"/>
    </source>
</evidence>
<feature type="transmembrane region" description="Helical" evidence="9">
    <location>
        <begin position="371"/>
        <end position="394"/>
    </location>
</feature>
<sequence>MWRWGYYSLVKDWNRAIASILKPKRLAILEACAIGLISGIAAVLLMQGVGSLGTWRVGLSRTFAISIYLPILGIVGGFLAGWLVERWAPETTGSGIPQVKAAFAGLNFPLDWRVAIVKLFGTILTVGSGLTLGRQGPTVQIGAALAAQLSRWLPTSPDYRKQLIAAGAAAGLAAGFNTPIAGVLFAVEELLQDISGFSLGPALIASFIGAAVSRILGGRGLDLGLPLSASQTSFSAQEIPFYLFLGILAGAFGTLFSRGIVEAVKFNRRFLSLPLPWRVALAGAICSTVVAHLPPLFRSNTGLREFLLAGQADASVTAIAFVAHFLLTLIAAGSGAPGGLFAPCLVLGSALGYLVGLWQASLLGVGLPTTYALTGMGAFFCAVCKAPITAVVMIFEITMDFNLVLPLMVGSVVAYSVSETLAKGSLYDWLLKLKGVELKKDKPGDSPLGGLTAGQVMQHRVETLSSDMSLEETMQAFARSHHRGFPVVEGKKLVGIITQRDLVEIRKRDPDPTTPLRDIMTVTPVTVSTEESLSEVLYELDRYQLSRLPVIERGKLVGIITRSDIIRAESAHLTGKHVETRHPDPSYVVYQTRGPATGAGRLLVPLGNPATAPALLQLAAAIARDLNYEIECLRAIPVSRHCAPHESRVEVTASRRLLQHAQRLARRWDIPIHTQIRVTHDVSDAILETIEERHIDLLLMGWKGRTSSPARIFGDIVDTAIRQAPCDVVMVKWGVELKKELEYRQAEPLEVTTRFNLRLNRWLVPIRGSESAIATIHLLPSLVAIADRPEVYLCQILSPDLRSLDRKILSRARGILAKKVNYPVFSAHRRGNSVPEVTIDLAQQKQCDAIVVGASREGLLKQALEGNIPEAIARQSKSTVFLVRSAIANSQFRAIEGR</sequence>
<keyword evidence="3 9" id="KW-0812">Transmembrane</keyword>
<evidence type="ECO:0000256" key="4">
    <source>
        <dbReference type="ARBA" id="ARBA00022989"/>
    </source>
</evidence>
<feature type="transmembrane region" description="Helical" evidence="9">
    <location>
        <begin position="241"/>
        <end position="261"/>
    </location>
</feature>
<organism evidence="11 12">
    <name type="scientific">Oxynema aestuarii AP17</name>
    <dbReference type="NCBI Taxonomy" id="2064643"/>
    <lineage>
        <taxon>Bacteria</taxon>
        <taxon>Bacillati</taxon>
        <taxon>Cyanobacteriota</taxon>
        <taxon>Cyanophyceae</taxon>
        <taxon>Oscillatoriophycideae</taxon>
        <taxon>Oscillatoriales</taxon>
        <taxon>Oscillatoriaceae</taxon>
        <taxon>Oxynema</taxon>
        <taxon>Oxynema aestuarii</taxon>
    </lineage>
</organism>
<evidence type="ECO:0000256" key="1">
    <source>
        <dbReference type="ARBA" id="ARBA00004141"/>
    </source>
</evidence>
<gene>
    <name evidence="11" type="ORF">HCG48_19790</name>
</gene>
<feature type="domain" description="CBS" evidence="10">
    <location>
        <begin position="520"/>
        <end position="580"/>
    </location>
</feature>
<keyword evidence="7" id="KW-0868">Chloride</keyword>
<dbReference type="Gene3D" id="1.10.3080.10">
    <property type="entry name" value="Clc chloride channel"/>
    <property type="match status" value="1"/>
</dbReference>
<dbReference type="SUPFAM" id="SSF81340">
    <property type="entry name" value="Clc chloride channel"/>
    <property type="match status" value="1"/>
</dbReference>
<dbReference type="InterPro" id="IPR014743">
    <property type="entry name" value="Cl-channel_core"/>
</dbReference>
<feature type="transmembrane region" description="Helical" evidence="9">
    <location>
        <begin position="401"/>
        <end position="418"/>
    </location>
</feature>
<dbReference type="EMBL" id="CP051167">
    <property type="protein sequence ID" value="QIZ72556.1"/>
    <property type="molecule type" value="Genomic_DNA"/>
</dbReference>
<feature type="transmembrane region" description="Helical" evidence="9">
    <location>
        <begin position="340"/>
        <end position="359"/>
    </location>
</feature>
<dbReference type="Pfam" id="PF00582">
    <property type="entry name" value="Usp"/>
    <property type="match status" value="2"/>
</dbReference>
<dbReference type="PROSITE" id="PS51371">
    <property type="entry name" value="CBS"/>
    <property type="match status" value="2"/>
</dbReference>
<evidence type="ECO:0000256" key="2">
    <source>
        <dbReference type="ARBA" id="ARBA00022448"/>
    </source>
</evidence>
<dbReference type="InterPro" id="IPR046342">
    <property type="entry name" value="CBS_dom_sf"/>
</dbReference>
<keyword evidence="5" id="KW-0406">Ion transport</keyword>
<dbReference type="CDD" id="cd00293">
    <property type="entry name" value="USP-like"/>
    <property type="match status" value="2"/>
</dbReference>
<accession>A0A6H1U282</accession>
<dbReference type="InterPro" id="IPR006016">
    <property type="entry name" value="UspA"/>
</dbReference>
<keyword evidence="6 9" id="KW-0472">Membrane</keyword>
<dbReference type="SUPFAM" id="SSF52402">
    <property type="entry name" value="Adenine nucleotide alpha hydrolases-like"/>
    <property type="match status" value="2"/>
</dbReference>
<feature type="transmembrane region" description="Helical" evidence="9">
    <location>
        <begin position="314"/>
        <end position="333"/>
    </location>
</feature>
<dbReference type="PRINTS" id="PR00762">
    <property type="entry name" value="CLCHANNEL"/>
</dbReference>
<comment type="subcellular location">
    <subcellularLocation>
        <location evidence="1">Membrane</location>
        <topology evidence="1">Multi-pass membrane protein</topology>
    </subcellularLocation>
</comment>
<dbReference type="RefSeq" id="WP_168570704.1">
    <property type="nucleotide sequence ID" value="NZ_CP051167.1"/>
</dbReference>
<evidence type="ECO:0000256" key="7">
    <source>
        <dbReference type="ARBA" id="ARBA00023214"/>
    </source>
</evidence>
<dbReference type="PANTHER" id="PTHR45711">
    <property type="entry name" value="CHLORIDE CHANNEL PROTEIN"/>
    <property type="match status" value="1"/>
</dbReference>
<dbReference type="GO" id="GO:0005247">
    <property type="term" value="F:voltage-gated chloride channel activity"/>
    <property type="evidence" value="ECO:0007669"/>
    <property type="project" value="TreeGrafter"/>
</dbReference>
<dbReference type="Gene3D" id="3.40.50.620">
    <property type="entry name" value="HUPs"/>
    <property type="match status" value="2"/>
</dbReference>
<feature type="transmembrane region" description="Helical" evidence="9">
    <location>
        <begin position="163"/>
        <end position="187"/>
    </location>
</feature>
<evidence type="ECO:0000256" key="6">
    <source>
        <dbReference type="ARBA" id="ARBA00023136"/>
    </source>
</evidence>
<dbReference type="Gene3D" id="3.10.580.10">
    <property type="entry name" value="CBS-domain"/>
    <property type="match status" value="1"/>
</dbReference>
<dbReference type="InterPro" id="IPR014729">
    <property type="entry name" value="Rossmann-like_a/b/a_fold"/>
</dbReference>
<dbReference type="KEGG" id="oxy:HCG48_19790"/>
<dbReference type="Pfam" id="PF00654">
    <property type="entry name" value="Voltage_CLC"/>
    <property type="match status" value="1"/>
</dbReference>
<dbReference type="SUPFAM" id="SSF54631">
    <property type="entry name" value="CBS-domain pair"/>
    <property type="match status" value="1"/>
</dbReference>
<evidence type="ECO:0000256" key="3">
    <source>
        <dbReference type="ARBA" id="ARBA00022692"/>
    </source>
</evidence>
<evidence type="ECO:0000259" key="10">
    <source>
        <dbReference type="PROSITE" id="PS51371"/>
    </source>
</evidence>
<feature type="transmembrane region" description="Helical" evidence="9">
    <location>
        <begin position="273"/>
        <end position="294"/>
    </location>
</feature>
<dbReference type="AlphaFoldDB" id="A0A6H1U282"/>
<feature type="transmembrane region" description="Helical" evidence="9">
    <location>
        <begin position="199"/>
        <end position="221"/>
    </location>
</feature>
<feature type="transmembrane region" description="Helical" evidence="9">
    <location>
        <begin position="26"/>
        <end position="50"/>
    </location>
</feature>
<dbReference type="SMART" id="SM00116">
    <property type="entry name" value="CBS"/>
    <property type="match status" value="2"/>
</dbReference>
<evidence type="ECO:0000313" key="11">
    <source>
        <dbReference type="EMBL" id="QIZ72556.1"/>
    </source>
</evidence>
<dbReference type="InterPro" id="IPR001807">
    <property type="entry name" value="ClC"/>
</dbReference>
<keyword evidence="12" id="KW-1185">Reference proteome</keyword>
<dbReference type="InterPro" id="IPR000644">
    <property type="entry name" value="CBS_dom"/>
</dbReference>
<name>A0A6H1U282_9CYAN</name>
<protein>
    <submittedName>
        <fullName evidence="11">Universal stress protein</fullName>
    </submittedName>
</protein>
<evidence type="ECO:0000256" key="5">
    <source>
        <dbReference type="ARBA" id="ARBA00023065"/>
    </source>
</evidence>
<feature type="domain" description="CBS" evidence="10">
    <location>
        <begin position="457"/>
        <end position="513"/>
    </location>
</feature>
<feature type="transmembrane region" description="Helical" evidence="9">
    <location>
        <begin position="62"/>
        <end position="84"/>
    </location>
</feature>
<dbReference type="Proteomes" id="UP000500857">
    <property type="component" value="Chromosome"/>
</dbReference>
<dbReference type="CDD" id="cd01031">
    <property type="entry name" value="EriC"/>
    <property type="match status" value="1"/>
</dbReference>